<protein>
    <recommendedName>
        <fullName evidence="1">Arc-like DNA binding domain-containing protein</fullName>
    </recommendedName>
</protein>
<evidence type="ECO:0000313" key="4">
    <source>
        <dbReference type="EMBL" id="GER94936.1"/>
    </source>
</evidence>
<dbReference type="InterPro" id="IPR013321">
    <property type="entry name" value="Arc_rbn_hlx_hlx"/>
</dbReference>
<dbReference type="GO" id="GO:0003677">
    <property type="term" value="F:DNA binding"/>
    <property type="evidence" value="ECO:0007669"/>
    <property type="project" value="InterPro"/>
</dbReference>
<dbReference type="GO" id="GO:0006355">
    <property type="term" value="P:regulation of DNA-templated transcription"/>
    <property type="evidence" value="ECO:0007669"/>
    <property type="project" value="InterPro"/>
</dbReference>
<evidence type="ECO:0000313" key="3">
    <source>
        <dbReference type="EMBL" id="GER94891.1"/>
    </source>
</evidence>
<dbReference type="EMBL" id="BLAB01000001">
    <property type="protein sequence ID" value="GER92302.1"/>
    <property type="molecule type" value="Genomic_DNA"/>
</dbReference>
<dbReference type="SUPFAM" id="SSF47598">
    <property type="entry name" value="Ribbon-helix-helix"/>
    <property type="match status" value="1"/>
</dbReference>
<dbReference type="EMBL" id="BLAB01000001">
    <property type="protein sequence ID" value="GER94891.1"/>
    <property type="molecule type" value="Genomic_DNA"/>
</dbReference>
<dbReference type="Gene3D" id="1.10.1220.10">
    <property type="entry name" value="Met repressor-like"/>
    <property type="match status" value="1"/>
</dbReference>
<reference evidence="2" key="1">
    <citation type="submission" date="2019-10" db="EMBL/GenBank/DDBJ databases">
        <title>Metagenomic sequencing of thiosulfate-disproportionating enrichment culture.</title>
        <authorList>
            <person name="Umezawa K."/>
            <person name="Kojima H."/>
            <person name="Fukui M."/>
        </authorList>
    </citation>
    <scope>NUCLEOTIDE SEQUENCE</scope>
    <source>
        <strain evidence="2">45J</strain>
    </source>
</reference>
<dbReference type="Pfam" id="PF03869">
    <property type="entry name" value="Arc"/>
    <property type="match status" value="1"/>
</dbReference>
<feature type="domain" description="Arc-like DNA binding" evidence="1">
    <location>
        <begin position="9"/>
        <end position="44"/>
    </location>
</feature>
<accession>A0A5J4KYZ8</accession>
<dbReference type="InterPro" id="IPR005569">
    <property type="entry name" value="Arc_DNA-bd_dom"/>
</dbReference>
<evidence type="ECO:0000259" key="1">
    <source>
        <dbReference type="Pfam" id="PF03869"/>
    </source>
</evidence>
<dbReference type="InterPro" id="IPR010985">
    <property type="entry name" value="Ribbon_hlx_hlx"/>
</dbReference>
<evidence type="ECO:0000313" key="2">
    <source>
        <dbReference type="EMBL" id="GER92302.1"/>
    </source>
</evidence>
<comment type="caution">
    <text evidence="2">The sequence shown here is derived from an EMBL/GenBank/DDBJ whole genome shotgun (WGS) entry which is preliminary data.</text>
</comment>
<dbReference type="EMBL" id="BLAB01000002">
    <property type="protein sequence ID" value="GER94936.1"/>
    <property type="molecule type" value="Genomic_DNA"/>
</dbReference>
<organism evidence="2">
    <name type="scientific">hot springs metagenome</name>
    <dbReference type="NCBI Taxonomy" id="433727"/>
    <lineage>
        <taxon>unclassified sequences</taxon>
        <taxon>metagenomes</taxon>
        <taxon>ecological metagenomes</taxon>
    </lineage>
</organism>
<dbReference type="AlphaFoldDB" id="A0A5J4KYZ8"/>
<name>A0A5J4KYZ8_9ZZZZ</name>
<sequence length="70" mass="7842">MQGKNHIKHISLRLPDELHKQIKNQAEAEQRSLHGQIIYLLSSSCAAHSRSVQRLVEDKGGFGRAKTASH</sequence>
<gene>
    <name evidence="2" type="ORF">A45J_0017</name>
    <name evidence="3" type="ORF">A45J_2657</name>
    <name evidence="4" type="ORF">A45J_2702</name>
</gene>
<proteinExistence type="predicted"/>